<dbReference type="EMBL" id="KV744825">
    <property type="protein sequence ID" value="OCK85061.1"/>
    <property type="molecule type" value="Genomic_DNA"/>
</dbReference>
<feature type="region of interest" description="Disordered" evidence="1">
    <location>
        <begin position="46"/>
        <end position="66"/>
    </location>
</feature>
<proteinExistence type="predicted"/>
<evidence type="ECO:0000313" key="2">
    <source>
        <dbReference type="EMBL" id="OCK85061.1"/>
    </source>
</evidence>
<sequence>MSISWCIHAPLRILRLLLCNFTTLSCAIPPFNAVLSRPSWPSYDNHAVTPSARSNASQPSTDVSEAEATHQTKCQFAVPVRVFFWNPWLDSAVGSACLLFLVK</sequence>
<name>A0A8E2EJP0_9PEZI</name>
<reference evidence="2 3" key="1">
    <citation type="journal article" date="2016" name="Nat. Commun.">
        <title>Ectomycorrhizal ecology is imprinted in the genome of the dominant symbiotic fungus Cenococcum geophilum.</title>
        <authorList>
            <consortium name="DOE Joint Genome Institute"/>
            <person name="Peter M."/>
            <person name="Kohler A."/>
            <person name="Ohm R.A."/>
            <person name="Kuo A."/>
            <person name="Krutzmann J."/>
            <person name="Morin E."/>
            <person name="Arend M."/>
            <person name="Barry K.W."/>
            <person name="Binder M."/>
            <person name="Choi C."/>
            <person name="Clum A."/>
            <person name="Copeland A."/>
            <person name="Grisel N."/>
            <person name="Haridas S."/>
            <person name="Kipfer T."/>
            <person name="LaButti K."/>
            <person name="Lindquist E."/>
            <person name="Lipzen A."/>
            <person name="Maire R."/>
            <person name="Meier B."/>
            <person name="Mihaltcheva S."/>
            <person name="Molinier V."/>
            <person name="Murat C."/>
            <person name="Poggeler S."/>
            <person name="Quandt C.A."/>
            <person name="Sperisen C."/>
            <person name="Tritt A."/>
            <person name="Tisserant E."/>
            <person name="Crous P.W."/>
            <person name="Henrissat B."/>
            <person name="Nehls U."/>
            <person name="Egli S."/>
            <person name="Spatafora J.W."/>
            <person name="Grigoriev I.V."/>
            <person name="Martin F.M."/>
        </authorList>
    </citation>
    <scope>NUCLEOTIDE SEQUENCE [LARGE SCALE GENOMIC DNA]</scope>
    <source>
        <strain evidence="2 3">CBS 459.81</strain>
    </source>
</reference>
<accession>A0A8E2EJP0</accession>
<keyword evidence="3" id="KW-1185">Reference proteome</keyword>
<protein>
    <submittedName>
        <fullName evidence="2">Uncharacterized protein</fullName>
    </submittedName>
</protein>
<evidence type="ECO:0000256" key="1">
    <source>
        <dbReference type="SAM" id="MobiDB-lite"/>
    </source>
</evidence>
<dbReference type="Proteomes" id="UP000250266">
    <property type="component" value="Unassembled WGS sequence"/>
</dbReference>
<evidence type="ECO:0000313" key="3">
    <source>
        <dbReference type="Proteomes" id="UP000250266"/>
    </source>
</evidence>
<dbReference type="AlphaFoldDB" id="A0A8E2EJP0"/>
<feature type="compositionally biased region" description="Polar residues" evidence="1">
    <location>
        <begin position="51"/>
        <end position="66"/>
    </location>
</feature>
<gene>
    <name evidence="2" type="ORF">K432DRAFT_378015</name>
</gene>
<organism evidence="2 3">
    <name type="scientific">Lepidopterella palustris CBS 459.81</name>
    <dbReference type="NCBI Taxonomy" id="1314670"/>
    <lineage>
        <taxon>Eukaryota</taxon>
        <taxon>Fungi</taxon>
        <taxon>Dikarya</taxon>
        <taxon>Ascomycota</taxon>
        <taxon>Pezizomycotina</taxon>
        <taxon>Dothideomycetes</taxon>
        <taxon>Pleosporomycetidae</taxon>
        <taxon>Mytilinidiales</taxon>
        <taxon>Argynnaceae</taxon>
        <taxon>Lepidopterella</taxon>
    </lineage>
</organism>